<protein>
    <recommendedName>
        <fullName evidence="1">MULE transposase domain-containing protein</fullName>
    </recommendedName>
</protein>
<dbReference type="PANTHER" id="PTHR47718:SF17">
    <property type="entry name" value="PROTEIN FAR1-RELATED SEQUENCE 5-LIKE"/>
    <property type="match status" value="1"/>
</dbReference>
<dbReference type="PANTHER" id="PTHR47718">
    <property type="entry name" value="OS01G0519700 PROTEIN"/>
    <property type="match status" value="1"/>
</dbReference>
<accession>A0AAD4P124</accession>
<dbReference type="InterPro" id="IPR018289">
    <property type="entry name" value="MULE_transposase_dom"/>
</dbReference>
<dbReference type="AlphaFoldDB" id="A0AAD4P124"/>
<organism evidence="2 3">
    <name type="scientific">Perilla frutescens var. hirtella</name>
    <name type="common">Perilla citriodora</name>
    <name type="synonym">Perilla setoyensis</name>
    <dbReference type="NCBI Taxonomy" id="608512"/>
    <lineage>
        <taxon>Eukaryota</taxon>
        <taxon>Viridiplantae</taxon>
        <taxon>Streptophyta</taxon>
        <taxon>Embryophyta</taxon>
        <taxon>Tracheophyta</taxon>
        <taxon>Spermatophyta</taxon>
        <taxon>Magnoliopsida</taxon>
        <taxon>eudicotyledons</taxon>
        <taxon>Gunneridae</taxon>
        <taxon>Pentapetalae</taxon>
        <taxon>asterids</taxon>
        <taxon>lamiids</taxon>
        <taxon>Lamiales</taxon>
        <taxon>Lamiaceae</taxon>
        <taxon>Nepetoideae</taxon>
        <taxon>Elsholtzieae</taxon>
        <taxon>Perilla</taxon>
    </lineage>
</organism>
<name>A0AAD4P124_PERFH</name>
<proteinExistence type="predicted"/>
<dbReference type="EMBL" id="SDAM02001569">
    <property type="protein sequence ID" value="KAH6822147.1"/>
    <property type="molecule type" value="Genomic_DNA"/>
</dbReference>
<gene>
    <name evidence="2" type="ORF">C2S53_002022</name>
</gene>
<evidence type="ECO:0000313" key="3">
    <source>
        <dbReference type="Proteomes" id="UP001190926"/>
    </source>
</evidence>
<comment type="caution">
    <text evidence="2">The sequence shown here is derived from an EMBL/GenBank/DDBJ whole genome shotgun (WGS) entry which is preliminary data.</text>
</comment>
<reference evidence="2 3" key="1">
    <citation type="journal article" date="2021" name="Nat. Commun.">
        <title>Incipient diploidization of the medicinal plant Perilla within 10,000 years.</title>
        <authorList>
            <person name="Zhang Y."/>
            <person name="Shen Q."/>
            <person name="Leng L."/>
            <person name="Zhang D."/>
            <person name="Chen S."/>
            <person name="Shi Y."/>
            <person name="Ning Z."/>
            <person name="Chen S."/>
        </authorList>
    </citation>
    <scope>NUCLEOTIDE SEQUENCE [LARGE SCALE GENOMIC DNA]</scope>
    <source>
        <strain evidence="3">cv. PC099</strain>
    </source>
</reference>
<feature type="domain" description="MULE transposase" evidence="1">
    <location>
        <begin position="138"/>
        <end position="231"/>
    </location>
</feature>
<evidence type="ECO:0000259" key="1">
    <source>
        <dbReference type="Pfam" id="PF10551"/>
    </source>
</evidence>
<dbReference type="Proteomes" id="UP001190926">
    <property type="component" value="Unassembled WGS sequence"/>
</dbReference>
<keyword evidence="3" id="KW-1185">Reference proteome</keyword>
<sequence length="256" mass="29418">MDEINKNVEYNTEAFVIIDDSENEPMPTRAQYGAVVIGDMISSGMRPTDSYRCMSKETEGNHLVGHTLKDHMNFVNRMRMSAIKAGDAQILIDRLCQEGVEDGDFFYRFKLNSDGRLSNVFWRDSMMSEDYQISGDVVVVFDTTYRMNKYSPICAPFVGLNHHKKNVMFGCAFIDEKTETFQWLFEVFKKSMKVKCPVTIFTDKNLAITSALSKVFPDVRYSLCIWHLYQNAINSFGKLKGNRSFNEASKDIYPDV</sequence>
<evidence type="ECO:0000313" key="2">
    <source>
        <dbReference type="EMBL" id="KAH6822147.1"/>
    </source>
</evidence>
<dbReference type="Pfam" id="PF10551">
    <property type="entry name" value="MULE"/>
    <property type="match status" value="1"/>
</dbReference>